<feature type="transmembrane region" description="Helical" evidence="9">
    <location>
        <begin position="239"/>
        <end position="261"/>
    </location>
</feature>
<reference evidence="12" key="2">
    <citation type="submission" date="2023-06" db="EMBL/GenBank/DDBJ databases">
        <authorList>
            <person name="Ma L."/>
            <person name="Liu K.-W."/>
            <person name="Li Z."/>
            <person name="Hsiao Y.-Y."/>
            <person name="Qi Y."/>
            <person name="Fu T."/>
            <person name="Tang G."/>
            <person name="Zhang D."/>
            <person name="Sun W.-H."/>
            <person name="Liu D.-K."/>
            <person name="Li Y."/>
            <person name="Chen G.-Z."/>
            <person name="Liu X.-D."/>
            <person name="Liao X.-Y."/>
            <person name="Jiang Y.-T."/>
            <person name="Yu X."/>
            <person name="Hao Y."/>
            <person name="Huang J."/>
            <person name="Zhao X.-W."/>
            <person name="Ke S."/>
            <person name="Chen Y.-Y."/>
            <person name="Wu W.-L."/>
            <person name="Hsu J.-L."/>
            <person name="Lin Y.-F."/>
            <person name="Huang M.-D."/>
            <person name="Li C.-Y."/>
            <person name="Huang L."/>
            <person name="Wang Z.-W."/>
            <person name="Zhao X."/>
            <person name="Zhong W.-Y."/>
            <person name="Peng D.-H."/>
            <person name="Ahmad S."/>
            <person name="Lan S."/>
            <person name="Zhang J.-S."/>
            <person name="Tsai W.-C."/>
            <person name="Van De Peer Y."/>
            <person name="Liu Z.-J."/>
        </authorList>
    </citation>
    <scope>NUCLEOTIDE SEQUENCE</scope>
    <source>
        <strain evidence="12">CP</strain>
        <tissue evidence="12">Leaves</tissue>
    </source>
</reference>
<keyword evidence="6" id="KW-0067">ATP-binding</keyword>
<evidence type="ECO:0000259" key="10">
    <source>
        <dbReference type="Pfam" id="PF07714"/>
    </source>
</evidence>
<dbReference type="GO" id="GO:0005524">
    <property type="term" value="F:ATP binding"/>
    <property type="evidence" value="ECO:0007669"/>
    <property type="project" value="UniProtKB-KW"/>
</dbReference>
<evidence type="ECO:0000256" key="6">
    <source>
        <dbReference type="ARBA" id="ARBA00022840"/>
    </source>
</evidence>
<evidence type="ECO:0000313" key="13">
    <source>
        <dbReference type="Proteomes" id="UP001180020"/>
    </source>
</evidence>
<evidence type="ECO:0000256" key="7">
    <source>
        <dbReference type="ARBA" id="ARBA00023180"/>
    </source>
</evidence>
<feature type="compositionally biased region" description="Polar residues" evidence="8">
    <location>
        <begin position="466"/>
        <end position="477"/>
    </location>
</feature>
<dbReference type="Gene3D" id="2.60.120.430">
    <property type="entry name" value="Galactose-binding lectin"/>
    <property type="match status" value="1"/>
</dbReference>
<keyword evidence="4" id="KW-0732">Signal</keyword>
<name>A0AAV9CA91_ACOCL</name>
<evidence type="ECO:0000256" key="4">
    <source>
        <dbReference type="ARBA" id="ARBA00022729"/>
    </source>
</evidence>
<keyword evidence="5" id="KW-0547">Nucleotide-binding</keyword>
<dbReference type="InterPro" id="IPR032675">
    <property type="entry name" value="LRR_dom_sf"/>
</dbReference>
<evidence type="ECO:0000256" key="9">
    <source>
        <dbReference type="SAM" id="Phobius"/>
    </source>
</evidence>
<comment type="caution">
    <text evidence="12">The sequence shown here is derived from an EMBL/GenBank/DDBJ whole genome shotgun (WGS) entry which is preliminary data.</text>
</comment>
<evidence type="ECO:0000313" key="12">
    <source>
        <dbReference type="EMBL" id="KAK1285756.1"/>
    </source>
</evidence>
<dbReference type="Gene3D" id="1.10.510.10">
    <property type="entry name" value="Transferase(Phosphotransferase) domain 1"/>
    <property type="match status" value="1"/>
</dbReference>
<keyword evidence="9" id="KW-0812">Transmembrane</keyword>
<proteinExistence type="predicted"/>
<dbReference type="Pfam" id="PF11721">
    <property type="entry name" value="Malectin"/>
    <property type="match status" value="1"/>
</dbReference>
<evidence type="ECO:0000256" key="1">
    <source>
        <dbReference type="ARBA" id="ARBA00012513"/>
    </source>
</evidence>
<sequence>MKRLQKSDLQGTLPPELVRLPYLGEISLLGNRLTGPIPKEFGNITTLKNLEIQGTNMVGPIPSTLSSLTNLIEMILRNCNISGELPDFLAQMTNLKVFDLSYNNFTWSYTGSTSCQQGAVHEVVPCLTSSPCHGKNYYLHINCGGEEEKINHTRYVQDDDPGNARRYFESSNGGNWAFSSTGDFMDNDLDNEIYITSNKSTLSMPDAELYMQARISPISLTYYGVCLGNDFKPPGGKKIVAISVGIVASMLFLIIMILGILKWKGYLGRKTTMHEGFRRQVLSYICSSNRFERGYMAPEYATRGYLTNKADVYSFGIVALEVVSGKRNSSWRAKEERFYLLDWAHVLRENNQLKELIDPRLGLELNEVEASRVINTALLCTSTSPTDRPTMSIALSMLEGRTEVPATISDPNLPSSHSNFDIISEQSGNDQLQTPDQSQSKSLLMDPSIPSFTNSSISGSDLYPFNPSSQYSSGKDH</sequence>
<dbReference type="GO" id="GO:0004674">
    <property type="term" value="F:protein serine/threonine kinase activity"/>
    <property type="evidence" value="ECO:0007669"/>
    <property type="project" value="UniProtKB-EC"/>
</dbReference>
<dbReference type="InterPro" id="IPR021720">
    <property type="entry name" value="Malectin_dom"/>
</dbReference>
<dbReference type="Pfam" id="PF00560">
    <property type="entry name" value="LRR_1"/>
    <property type="match status" value="1"/>
</dbReference>
<keyword evidence="9" id="KW-1133">Transmembrane helix</keyword>
<evidence type="ECO:0000256" key="3">
    <source>
        <dbReference type="ARBA" id="ARBA00022679"/>
    </source>
</evidence>
<keyword evidence="7" id="KW-0325">Glycoprotein</keyword>
<dbReference type="EC" id="2.7.11.1" evidence="1"/>
<feature type="compositionally biased region" description="Polar residues" evidence="8">
    <location>
        <begin position="450"/>
        <end position="459"/>
    </location>
</feature>
<feature type="domain" description="Serine-threonine/tyrosine-protein kinase catalytic" evidence="10">
    <location>
        <begin position="289"/>
        <end position="393"/>
    </location>
</feature>
<keyword evidence="2" id="KW-0597">Phosphoprotein</keyword>
<evidence type="ECO:0000256" key="8">
    <source>
        <dbReference type="SAM" id="MobiDB-lite"/>
    </source>
</evidence>
<evidence type="ECO:0000259" key="11">
    <source>
        <dbReference type="Pfam" id="PF11721"/>
    </source>
</evidence>
<gene>
    <name evidence="12" type="ORF">QJS10_CPB20g01719</name>
</gene>
<keyword evidence="9" id="KW-0472">Membrane</keyword>
<organism evidence="12 13">
    <name type="scientific">Acorus calamus</name>
    <name type="common">Sweet flag</name>
    <dbReference type="NCBI Taxonomy" id="4465"/>
    <lineage>
        <taxon>Eukaryota</taxon>
        <taxon>Viridiplantae</taxon>
        <taxon>Streptophyta</taxon>
        <taxon>Embryophyta</taxon>
        <taxon>Tracheophyta</taxon>
        <taxon>Spermatophyta</taxon>
        <taxon>Magnoliopsida</taxon>
        <taxon>Liliopsida</taxon>
        <taxon>Acoraceae</taxon>
        <taxon>Acorus</taxon>
    </lineage>
</organism>
<protein>
    <recommendedName>
        <fullName evidence="1">non-specific serine/threonine protein kinase</fullName>
        <ecNumber evidence="1">2.7.11.1</ecNumber>
    </recommendedName>
</protein>
<dbReference type="SUPFAM" id="SSF56112">
    <property type="entry name" value="Protein kinase-like (PK-like)"/>
    <property type="match status" value="1"/>
</dbReference>
<keyword evidence="13" id="KW-1185">Reference proteome</keyword>
<dbReference type="PANTHER" id="PTHR48006:SF81">
    <property type="entry name" value="PROTEIN KINASE DOMAIN-CONTAINING PROTEIN"/>
    <property type="match status" value="1"/>
</dbReference>
<dbReference type="PANTHER" id="PTHR48006">
    <property type="entry name" value="LEUCINE-RICH REPEAT-CONTAINING PROTEIN DDB_G0281931-RELATED"/>
    <property type="match status" value="1"/>
</dbReference>
<dbReference type="EMBL" id="JAUJYO010000020">
    <property type="protein sequence ID" value="KAK1285756.1"/>
    <property type="molecule type" value="Genomic_DNA"/>
</dbReference>
<dbReference type="InterPro" id="IPR001245">
    <property type="entry name" value="Ser-Thr/Tyr_kinase_cat_dom"/>
</dbReference>
<evidence type="ECO:0000256" key="2">
    <source>
        <dbReference type="ARBA" id="ARBA00022553"/>
    </source>
</evidence>
<dbReference type="Pfam" id="PF07714">
    <property type="entry name" value="PK_Tyr_Ser-Thr"/>
    <property type="match status" value="1"/>
</dbReference>
<dbReference type="Proteomes" id="UP001180020">
    <property type="component" value="Unassembled WGS sequence"/>
</dbReference>
<dbReference type="Gene3D" id="3.80.10.10">
    <property type="entry name" value="Ribonuclease Inhibitor"/>
    <property type="match status" value="1"/>
</dbReference>
<dbReference type="AlphaFoldDB" id="A0AAV9CA91"/>
<dbReference type="SUPFAM" id="SSF52058">
    <property type="entry name" value="L domain-like"/>
    <property type="match status" value="1"/>
</dbReference>
<reference evidence="12" key="1">
    <citation type="journal article" date="2023" name="Nat. Commun.">
        <title>Diploid and tetraploid genomes of Acorus and the evolution of monocots.</title>
        <authorList>
            <person name="Ma L."/>
            <person name="Liu K.W."/>
            <person name="Li Z."/>
            <person name="Hsiao Y.Y."/>
            <person name="Qi Y."/>
            <person name="Fu T."/>
            <person name="Tang G.D."/>
            <person name="Zhang D."/>
            <person name="Sun W.H."/>
            <person name="Liu D.K."/>
            <person name="Li Y."/>
            <person name="Chen G.Z."/>
            <person name="Liu X.D."/>
            <person name="Liao X.Y."/>
            <person name="Jiang Y.T."/>
            <person name="Yu X."/>
            <person name="Hao Y."/>
            <person name="Huang J."/>
            <person name="Zhao X.W."/>
            <person name="Ke S."/>
            <person name="Chen Y.Y."/>
            <person name="Wu W.L."/>
            <person name="Hsu J.L."/>
            <person name="Lin Y.F."/>
            <person name="Huang M.D."/>
            <person name="Li C.Y."/>
            <person name="Huang L."/>
            <person name="Wang Z.W."/>
            <person name="Zhao X."/>
            <person name="Zhong W.Y."/>
            <person name="Peng D.H."/>
            <person name="Ahmad S."/>
            <person name="Lan S."/>
            <person name="Zhang J.S."/>
            <person name="Tsai W.C."/>
            <person name="Van de Peer Y."/>
            <person name="Liu Z.J."/>
        </authorList>
    </citation>
    <scope>NUCLEOTIDE SEQUENCE</scope>
    <source>
        <strain evidence="12">CP</strain>
    </source>
</reference>
<feature type="compositionally biased region" description="Polar residues" evidence="8">
    <location>
        <begin position="428"/>
        <end position="442"/>
    </location>
</feature>
<feature type="region of interest" description="Disordered" evidence="8">
    <location>
        <begin position="428"/>
        <end position="477"/>
    </location>
</feature>
<dbReference type="InterPro" id="IPR011009">
    <property type="entry name" value="Kinase-like_dom_sf"/>
</dbReference>
<keyword evidence="3" id="KW-0808">Transferase</keyword>
<evidence type="ECO:0000256" key="5">
    <source>
        <dbReference type="ARBA" id="ARBA00022741"/>
    </source>
</evidence>
<keyword evidence="12" id="KW-0418">Kinase</keyword>
<accession>A0AAV9CA91</accession>
<dbReference type="InterPro" id="IPR051824">
    <property type="entry name" value="LRR_Rcpt-Like_S/T_Kinase"/>
</dbReference>
<keyword evidence="12" id="KW-0675">Receptor</keyword>
<dbReference type="InterPro" id="IPR001611">
    <property type="entry name" value="Leu-rich_rpt"/>
</dbReference>
<feature type="domain" description="Malectin" evidence="11">
    <location>
        <begin position="138"/>
        <end position="229"/>
    </location>
</feature>